<organism evidence="1 2">
    <name type="scientific">Pseudoxanthomonas taiwanensis J19</name>
    <dbReference type="NCBI Taxonomy" id="935569"/>
    <lineage>
        <taxon>Bacteria</taxon>
        <taxon>Pseudomonadati</taxon>
        <taxon>Pseudomonadota</taxon>
        <taxon>Gammaproteobacteria</taxon>
        <taxon>Lysobacterales</taxon>
        <taxon>Lysobacteraceae</taxon>
        <taxon>Pseudoxanthomonas</taxon>
    </lineage>
</organism>
<dbReference type="OrthoDB" id="7066860at2"/>
<protein>
    <submittedName>
        <fullName evidence="1">Uncharacterized protein</fullName>
    </submittedName>
</protein>
<name>A0A562D136_9GAMM</name>
<dbReference type="Proteomes" id="UP000321583">
    <property type="component" value="Unassembled WGS sequence"/>
</dbReference>
<comment type="caution">
    <text evidence="1">The sequence shown here is derived from an EMBL/GenBank/DDBJ whole genome shotgun (WGS) entry which is preliminary data.</text>
</comment>
<keyword evidence="2" id="KW-1185">Reference proteome</keyword>
<proteinExistence type="predicted"/>
<evidence type="ECO:0000313" key="1">
    <source>
        <dbReference type="EMBL" id="TWH03224.1"/>
    </source>
</evidence>
<dbReference type="EMBL" id="VLJS01000117">
    <property type="protein sequence ID" value="TWH03224.1"/>
    <property type="molecule type" value="Genomic_DNA"/>
</dbReference>
<reference evidence="1 2" key="1">
    <citation type="submission" date="2019-07" db="EMBL/GenBank/DDBJ databases">
        <title>Genome sequencing of lignin-degrading bacterial isolates.</title>
        <authorList>
            <person name="Gladden J."/>
        </authorList>
    </citation>
    <scope>NUCLEOTIDE SEQUENCE [LARGE SCALE GENOMIC DNA]</scope>
    <source>
        <strain evidence="1 2">J19</strain>
    </source>
</reference>
<accession>A0A562D136</accession>
<evidence type="ECO:0000313" key="2">
    <source>
        <dbReference type="Proteomes" id="UP000321583"/>
    </source>
</evidence>
<sequence>MFDFLKKTFGSQNSGDDIIAMLMEHSQKFVLIGRQIADDCVEEGLRKGEIVKLSEMEKFIASNHLYNTQAVVNGFLTRIQDYIAAEEIINLSVEGGDAIFVHKNHVAAFLQKIRSGESAQESESHHDEVQDTAGDEILRGQEALAHEVALFLSDIKNASESLAKLLEGILPARKAIELLAQRKGERVVPTSGWTVNATLGYSGGTRQGFIRVEDPKLVSFLQLDNPKVYVMIGAKTKKLFGEGDNYGGYFAFSYYVHSGSIVNEDRQNSIRKDLQFIDDILRQYNFPTSLPDLLQRAGYQNLARKWAAIAQQGAPADVSASRPRR</sequence>
<dbReference type="AlphaFoldDB" id="A0A562D136"/>
<gene>
    <name evidence="1" type="ORF">L613_008300000040</name>
</gene>